<feature type="compositionally biased region" description="Basic and acidic residues" evidence="1">
    <location>
        <begin position="1"/>
        <end position="15"/>
    </location>
</feature>
<protein>
    <recommendedName>
        <fullName evidence="5">DUF3592 domain-containing protein</fullName>
    </recommendedName>
</protein>
<dbReference type="OrthoDB" id="4237295at2"/>
<evidence type="ECO:0000313" key="4">
    <source>
        <dbReference type="Proteomes" id="UP000400924"/>
    </source>
</evidence>
<keyword evidence="4" id="KW-1185">Reference proteome</keyword>
<keyword evidence="2" id="KW-0812">Transmembrane</keyword>
<accession>A0A5N8XD38</accession>
<name>A0A5N8XD38_9ACTN</name>
<gene>
    <name evidence="3" type="ORF">FNH08_04435</name>
</gene>
<feature type="region of interest" description="Disordered" evidence="1">
    <location>
        <begin position="1"/>
        <end position="32"/>
    </location>
</feature>
<evidence type="ECO:0000256" key="1">
    <source>
        <dbReference type="SAM" id="MobiDB-lite"/>
    </source>
</evidence>
<keyword evidence="2" id="KW-0472">Membrane</keyword>
<feature type="transmembrane region" description="Helical" evidence="2">
    <location>
        <begin position="36"/>
        <end position="57"/>
    </location>
</feature>
<evidence type="ECO:0000256" key="2">
    <source>
        <dbReference type="SAM" id="Phobius"/>
    </source>
</evidence>
<reference evidence="3 4" key="1">
    <citation type="submission" date="2019-07" db="EMBL/GenBank/DDBJ databases">
        <title>New species of Amycolatopsis and Streptomyces.</title>
        <authorList>
            <person name="Duangmal K."/>
            <person name="Teo W.F.A."/>
            <person name="Lipun K."/>
        </authorList>
    </citation>
    <scope>NUCLEOTIDE SEQUENCE [LARGE SCALE GENOMIC DNA]</scope>
    <source>
        <strain evidence="3 4">NBRC 106415</strain>
    </source>
</reference>
<evidence type="ECO:0008006" key="5">
    <source>
        <dbReference type="Google" id="ProtNLM"/>
    </source>
</evidence>
<sequence>MKTDASGDRSLRKTGSDGTRAGTGPAGAGRGAGGRVGAGVLGVLVLLLGLILVAVGYEDGPKKVADGTSGTITIARCGKADDSADVECSGTFRSDDGKLRYDVEDFEPGADHGKGEKVDAMAFSTVSFDPGTPASFYVEGARAWCVAAAMFGVSALMLSRAFGSRTRPVRRGTAVTGLSLLFGGLLGCGLCVLVNSVLV</sequence>
<dbReference type="AlphaFoldDB" id="A0A5N8XD38"/>
<keyword evidence="2" id="KW-1133">Transmembrane helix</keyword>
<feature type="transmembrane region" description="Helical" evidence="2">
    <location>
        <begin position="141"/>
        <end position="162"/>
    </location>
</feature>
<dbReference type="EMBL" id="VJZC01000015">
    <property type="protein sequence ID" value="MPY56445.1"/>
    <property type="molecule type" value="Genomic_DNA"/>
</dbReference>
<dbReference type="RefSeq" id="WP_152769907.1">
    <property type="nucleotide sequence ID" value="NZ_VJZC01000015.1"/>
</dbReference>
<feature type="transmembrane region" description="Helical" evidence="2">
    <location>
        <begin position="174"/>
        <end position="198"/>
    </location>
</feature>
<evidence type="ECO:0000313" key="3">
    <source>
        <dbReference type="EMBL" id="MPY56445.1"/>
    </source>
</evidence>
<comment type="caution">
    <text evidence="3">The sequence shown here is derived from an EMBL/GenBank/DDBJ whole genome shotgun (WGS) entry which is preliminary data.</text>
</comment>
<organism evidence="3 4">
    <name type="scientific">Streptomyces spongiae</name>
    <dbReference type="NCBI Taxonomy" id="565072"/>
    <lineage>
        <taxon>Bacteria</taxon>
        <taxon>Bacillati</taxon>
        <taxon>Actinomycetota</taxon>
        <taxon>Actinomycetes</taxon>
        <taxon>Kitasatosporales</taxon>
        <taxon>Streptomycetaceae</taxon>
        <taxon>Streptomyces</taxon>
    </lineage>
</organism>
<dbReference type="Proteomes" id="UP000400924">
    <property type="component" value="Unassembled WGS sequence"/>
</dbReference>
<proteinExistence type="predicted"/>